<evidence type="ECO:0000313" key="3">
    <source>
        <dbReference type="Proteomes" id="UP001519344"/>
    </source>
</evidence>
<organism evidence="2 3">
    <name type="scientific">Paenibacillus aceris</name>
    <dbReference type="NCBI Taxonomy" id="869555"/>
    <lineage>
        <taxon>Bacteria</taxon>
        <taxon>Bacillati</taxon>
        <taxon>Bacillota</taxon>
        <taxon>Bacilli</taxon>
        <taxon>Bacillales</taxon>
        <taxon>Paenibacillaceae</taxon>
        <taxon>Paenibacillus</taxon>
    </lineage>
</organism>
<evidence type="ECO:0000256" key="1">
    <source>
        <dbReference type="SAM" id="Phobius"/>
    </source>
</evidence>
<keyword evidence="3" id="KW-1185">Reference proteome</keyword>
<feature type="transmembrane region" description="Helical" evidence="1">
    <location>
        <begin position="30"/>
        <end position="46"/>
    </location>
</feature>
<accession>A0ABS4I1D2</accession>
<reference evidence="2 3" key="1">
    <citation type="submission" date="2021-03" db="EMBL/GenBank/DDBJ databases">
        <title>Genomic Encyclopedia of Type Strains, Phase IV (KMG-IV): sequencing the most valuable type-strain genomes for metagenomic binning, comparative biology and taxonomic classification.</title>
        <authorList>
            <person name="Goeker M."/>
        </authorList>
    </citation>
    <scope>NUCLEOTIDE SEQUENCE [LARGE SCALE GENOMIC DNA]</scope>
    <source>
        <strain evidence="2 3">DSM 24950</strain>
    </source>
</reference>
<keyword evidence="1" id="KW-1133">Transmembrane helix</keyword>
<feature type="transmembrane region" description="Helical" evidence="1">
    <location>
        <begin position="53"/>
        <end position="75"/>
    </location>
</feature>
<name>A0ABS4I1D2_9BACL</name>
<gene>
    <name evidence="2" type="ORF">J2Z65_003946</name>
</gene>
<feature type="transmembrane region" description="Helical" evidence="1">
    <location>
        <begin position="173"/>
        <end position="193"/>
    </location>
</feature>
<feature type="transmembrane region" description="Helical" evidence="1">
    <location>
        <begin position="320"/>
        <end position="338"/>
    </location>
</feature>
<dbReference type="Proteomes" id="UP001519344">
    <property type="component" value="Unassembled WGS sequence"/>
</dbReference>
<comment type="caution">
    <text evidence="2">The sequence shown here is derived from an EMBL/GenBank/DDBJ whole genome shotgun (WGS) entry which is preliminary data.</text>
</comment>
<feature type="transmembrane region" description="Helical" evidence="1">
    <location>
        <begin position="87"/>
        <end position="106"/>
    </location>
</feature>
<dbReference type="EMBL" id="JAGGKV010000010">
    <property type="protein sequence ID" value="MBP1964723.1"/>
    <property type="molecule type" value="Genomic_DNA"/>
</dbReference>
<sequence length="420" mass="48412">MPTNSTPRWTMAAVRRFDIIYVQRRNPLMVAWWSASFPGFGHLLMYKNTTGILLTLSEVIINSLAKINLAMVYSFSGNFAMAKQVLHPQWLFGYMFIYFFAIWDSYRCSIEANKHYELAILENGRIPVHLMRSTGIQFLEKKRPLVAAYCSLIFPGLGQLYNKHIWLGFYGIFWWWIYITFSHFYEALMALILGHNRMVVSILNPQWLMFMPSVLGGAMYHSYTSAIEQNRLFRITQRQYLTDYYEKARIDSMNGTERNSPLWMIGTFEHCTEIEQALSILEHSGIHPSRIQPVLMDAHADKSLTIVDQRFDGTAKSVEIGFASATACGVLGISLGFVLEWGPIIWGLIFGFGGFLLGFGLGHMIKSKHRLPRQKHKLPEVTVLVQYLNEEEASFIQQTFWRYKAITVGKIERPRTMIAP</sequence>
<feature type="transmembrane region" description="Helical" evidence="1">
    <location>
        <begin position="344"/>
        <end position="365"/>
    </location>
</feature>
<evidence type="ECO:0000313" key="2">
    <source>
        <dbReference type="EMBL" id="MBP1964723.1"/>
    </source>
</evidence>
<dbReference type="RefSeq" id="WP_193580766.1">
    <property type="nucleotide sequence ID" value="NZ_JAAOZR010000005.1"/>
</dbReference>
<proteinExistence type="predicted"/>
<keyword evidence="1" id="KW-0472">Membrane</keyword>
<protein>
    <submittedName>
        <fullName evidence="2">TM2 domain-containing membrane protein YozV</fullName>
    </submittedName>
</protein>
<feature type="transmembrane region" description="Helical" evidence="1">
    <location>
        <begin position="145"/>
        <end position="161"/>
    </location>
</feature>
<keyword evidence="1" id="KW-0812">Transmembrane</keyword>